<organism evidence="1 2">
    <name type="scientific">Anoxybacterium hadale</name>
    <dbReference type="NCBI Taxonomy" id="3408580"/>
    <lineage>
        <taxon>Bacteria</taxon>
        <taxon>Bacillati</taxon>
        <taxon>Bacillota</taxon>
        <taxon>Clostridia</taxon>
        <taxon>Peptostreptococcales</taxon>
        <taxon>Anaerovoracaceae</taxon>
        <taxon>Anoxybacterium</taxon>
    </lineage>
</organism>
<evidence type="ECO:0000313" key="1">
    <source>
        <dbReference type="EMBL" id="QOX65147.1"/>
    </source>
</evidence>
<keyword evidence="2" id="KW-1185">Reference proteome</keyword>
<name>A0ACD1AF12_9FIRM</name>
<reference evidence="1" key="1">
    <citation type="submission" date="2019-08" db="EMBL/GenBank/DDBJ databases">
        <title>Genome sequence of Clostridiales bacterium MT110.</title>
        <authorList>
            <person name="Cao J."/>
        </authorList>
    </citation>
    <scope>NUCLEOTIDE SEQUENCE</scope>
    <source>
        <strain evidence="1">MT110</strain>
    </source>
</reference>
<dbReference type="EMBL" id="CP042469">
    <property type="protein sequence ID" value="QOX65147.1"/>
    <property type="molecule type" value="Genomic_DNA"/>
</dbReference>
<protein>
    <submittedName>
        <fullName evidence="1">Uncharacterized protein</fullName>
    </submittedName>
</protein>
<evidence type="ECO:0000313" key="2">
    <source>
        <dbReference type="Proteomes" id="UP000594014"/>
    </source>
</evidence>
<dbReference type="Proteomes" id="UP000594014">
    <property type="component" value="Chromosome"/>
</dbReference>
<proteinExistence type="predicted"/>
<sequence>MSLFLGKIHYWLYNKIVWAEKAETDLLKWAASQGLAADTWAQEFQREYGQPTGNRPLEEIIDTSNIHGWLQERIRSVELRQASLVTAVLRENPSHKDALLKIFENQGEAAALAYKTPAEGAEEVRFSAGVGTPEGVYNALNDFILEGMPCDRGSQVIQNTEDELIWQMAAELHEPYWNQVGGDIGTFFALREAWIASFIGTLNPALQFEKRNEGEYSITRK</sequence>
<accession>A0ACD1AF12</accession>
<gene>
    <name evidence="1" type="ORF">FRZ06_18235</name>
</gene>